<dbReference type="Pfam" id="PF20560">
    <property type="entry name" value="MotA_N"/>
    <property type="match status" value="1"/>
</dbReference>
<evidence type="ECO:0000256" key="10">
    <source>
        <dbReference type="ARBA" id="ARBA00022989"/>
    </source>
</evidence>
<evidence type="ECO:0000313" key="16">
    <source>
        <dbReference type="EMBL" id="EXJ16862.1"/>
    </source>
</evidence>
<feature type="transmembrane region" description="Helical" evidence="13">
    <location>
        <begin position="77"/>
        <end position="97"/>
    </location>
</feature>
<evidence type="ECO:0000256" key="7">
    <source>
        <dbReference type="ARBA" id="ARBA00022692"/>
    </source>
</evidence>
<feature type="domain" description="MotA/TolQ/ExbB proton channel" evidence="14">
    <location>
        <begin position="168"/>
        <end position="278"/>
    </location>
</feature>
<keyword evidence="3" id="KW-0813">Transport</keyword>
<dbReference type="PATRIC" id="fig|1249627.3.peg.428"/>
<dbReference type="GO" id="GO:1902600">
    <property type="term" value="P:proton transmembrane transport"/>
    <property type="evidence" value="ECO:0007669"/>
    <property type="project" value="UniProtKB-KW"/>
</dbReference>
<dbReference type="GO" id="GO:0005886">
    <property type="term" value="C:plasma membrane"/>
    <property type="evidence" value="ECO:0007669"/>
    <property type="project" value="UniProtKB-SubCell"/>
</dbReference>
<evidence type="ECO:0000259" key="15">
    <source>
        <dbReference type="Pfam" id="PF20560"/>
    </source>
</evidence>
<comment type="caution">
    <text evidence="16">The sequence shown here is derived from an EMBL/GenBank/DDBJ whole genome shotgun (WGS) entry which is preliminary data.</text>
</comment>
<evidence type="ECO:0000256" key="11">
    <source>
        <dbReference type="ARBA" id="ARBA00023065"/>
    </source>
</evidence>
<evidence type="ECO:0000256" key="8">
    <source>
        <dbReference type="ARBA" id="ARBA00022779"/>
    </source>
</evidence>
<keyword evidence="16" id="KW-0969">Cilium</keyword>
<keyword evidence="5" id="KW-0145">Chemotaxis</keyword>
<gene>
    <name evidence="16" type="ORF">D779_2473</name>
</gene>
<sequence length="326" mass="35574">MIAAPRWLTEHERHEFIIIFRYRPAPQAVHLNAGQRPRGFRRVNLILGAIVVFASVLGGFSMAGGHIAALWQPFELVIILGAAFGGFIIANPMGVVIKSLKSIPSLFKGPKYKKADYMEALGFMYALFTKARKEGLMGIESDIEEPQNSPLFQKFPRLLKDHHACEFISDYMRLVVSGNMNPFELDNLMEVELTTHHHDAEKPAHAIQRVGDGLPAFGIVAAVLGIVHTMAALGGPMSELGNLVAAALVGTLSGILISYGFVSPIASLLEDLAAQETSYLTCLKACILANVQGYSPQVAVEFGRKTMPPDFRPSFTELEQQLRGGS</sequence>
<dbReference type="PANTHER" id="PTHR30433:SF4">
    <property type="entry name" value="MOTILITY PROTEIN A"/>
    <property type="match status" value="1"/>
</dbReference>
<name>W9VLB4_9GAMM</name>
<keyword evidence="17" id="KW-1185">Reference proteome</keyword>
<dbReference type="InterPro" id="IPR046786">
    <property type="entry name" value="MotA_N"/>
</dbReference>
<organism evidence="16 17">
    <name type="scientific">Imhoffiella purpurea</name>
    <dbReference type="NCBI Taxonomy" id="1249627"/>
    <lineage>
        <taxon>Bacteria</taxon>
        <taxon>Pseudomonadati</taxon>
        <taxon>Pseudomonadota</taxon>
        <taxon>Gammaproteobacteria</taxon>
        <taxon>Chromatiales</taxon>
        <taxon>Chromatiaceae</taxon>
        <taxon>Imhoffiella</taxon>
    </lineage>
</organism>
<dbReference type="Proteomes" id="UP000019460">
    <property type="component" value="Unassembled WGS sequence"/>
</dbReference>
<evidence type="ECO:0000256" key="1">
    <source>
        <dbReference type="ARBA" id="ARBA00004429"/>
    </source>
</evidence>
<feature type="transmembrane region" description="Helical" evidence="13">
    <location>
        <begin position="45"/>
        <end position="71"/>
    </location>
</feature>
<dbReference type="eggNOG" id="COG1291">
    <property type="taxonomic scope" value="Bacteria"/>
</dbReference>
<feature type="transmembrane region" description="Helical" evidence="13">
    <location>
        <begin position="214"/>
        <end position="234"/>
    </location>
</feature>
<dbReference type="GO" id="GO:0071978">
    <property type="term" value="P:bacterial-type flagellum-dependent swarming motility"/>
    <property type="evidence" value="ECO:0007669"/>
    <property type="project" value="InterPro"/>
</dbReference>
<proteinExistence type="inferred from homology"/>
<accession>W9VLB4</accession>
<keyword evidence="12 13" id="KW-0472">Membrane</keyword>
<feature type="transmembrane region" description="Helical" evidence="13">
    <location>
        <begin position="240"/>
        <end position="262"/>
    </location>
</feature>
<dbReference type="GO" id="GO:0006935">
    <property type="term" value="P:chemotaxis"/>
    <property type="evidence" value="ECO:0007669"/>
    <property type="project" value="UniProtKB-KW"/>
</dbReference>
<reference evidence="16 17" key="1">
    <citation type="submission" date="2012-11" db="EMBL/GenBank/DDBJ databases">
        <title>Genome assembly of Thiorhodococcus sp. AK35.</title>
        <authorList>
            <person name="Nupur N."/>
            <person name="Khatri I."/>
            <person name="Subramanian S."/>
            <person name="Pinnaka A."/>
        </authorList>
    </citation>
    <scope>NUCLEOTIDE SEQUENCE [LARGE SCALE GENOMIC DNA]</scope>
    <source>
        <strain evidence="16 17">AK35</strain>
    </source>
</reference>
<dbReference type="InterPro" id="IPR047055">
    <property type="entry name" value="MotA-like"/>
</dbReference>
<dbReference type="NCBIfam" id="TIGR03818">
    <property type="entry name" value="MotA1"/>
    <property type="match status" value="1"/>
</dbReference>
<dbReference type="STRING" id="1249627.D779_2473"/>
<keyword evidence="6" id="KW-0997">Cell inner membrane</keyword>
<evidence type="ECO:0000313" key="17">
    <source>
        <dbReference type="Proteomes" id="UP000019460"/>
    </source>
</evidence>
<keyword evidence="7 13" id="KW-0812">Transmembrane</keyword>
<evidence type="ECO:0000259" key="14">
    <source>
        <dbReference type="Pfam" id="PF01618"/>
    </source>
</evidence>
<dbReference type="PANTHER" id="PTHR30433">
    <property type="entry name" value="CHEMOTAXIS PROTEIN MOTA"/>
    <property type="match status" value="1"/>
</dbReference>
<dbReference type="PROSITE" id="PS01307">
    <property type="entry name" value="MOTA"/>
    <property type="match status" value="1"/>
</dbReference>
<evidence type="ECO:0000256" key="13">
    <source>
        <dbReference type="SAM" id="Phobius"/>
    </source>
</evidence>
<dbReference type="InterPro" id="IPR000540">
    <property type="entry name" value="Flag_MotA_CS"/>
</dbReference>
<keyword evidence="16" id="KW-0966">Cell projection</keyword>
<dbReference type="AlphaFoldDB" id="W9VLB4"/>
<comment type="similarity">
    <text evidence="2">Belongs to the MotA family.</text>
</comment>
<evidence type="ECO:0000256" key="2">
    <source>
        <dbReference type="ARBA" id="ARBA00008038"/>
    </source>
</evidence>
<evidence type="ECO:0000256" key="12">
    <source>
        <dbReference type="ARBA" id="ARBA00023136"/>
    </source>
</evidence>
<dbReference type="EMBL" id="AONC01000004">
    <property type="protein sequence ID" value="EXJ16862.1"/>
    <property type="molecule type" value="Genomic_DNA"/>
</dbReference>
<protein>
    <submittedName>
        <fullName evidence="16">Flagellar motor rotation protein MotA</fullName>
    </submittedName>
</protein>
<keyword evidence="8" id="KW-0283">Flagellar rotation</keyword>
<evidence type="ECO:0000256" key="6">
    <source>
        <dbReference type="ARBA" id="ARBA00022519"/>
    </source>
</evidence>
<evidence type="ECO:0000256" key="5">
    <source>
        <dbReference type="ARBA" id="ARBA00022500"/>
    </source>
</evidence>
<keyword evidence="16" id="KW-0282">Flagellum</keyword>
<evidence type="ECO:0000256" key="3">
    <source>
        <dbReference type="ARBA" id="ARBA00022448"/>
    </source>
</evidence>
<keyword evidence="4" id="KW-1003">Cell membrane</keyword>
<evidence type="ECO:0000256" key="4">
    <source>
        <dbReference type="ARBA" id="ARBA00022475"/>
    </source>
</evidence>
<dbReference type="InterPro" id="IPR002898">
    <property type="entry name" value="MotA_ExbB_proton_chnl"/>
</dbReference>
<keyword evidence="11" id="KW-0406">Ion transport</keyword>
<evidence type="ECO:0000256" key="9">
    <source>
        <dbReference type="ARBA" id="ARBA00022781"/>
    </source>
</evidence>
<keyword evidence="10 13" id="KW-1133">Transmembrane helix</keyword>
<keyword evidence="9" id="KW-0375">Hydrogen ion transport</keyword>
<dbReference type="Pfam" id="PF01618">
    <property type="entry name" value="MotA_ExbB"/>
    <property type="match status" value="1"/>
</dbReference>
<dbReference type="InterPro" id="IPR022522">
    <property type="entry name" value="Flagellar_motor_stator_MotA"/>
</dbReference>
<feature type="domain" description="Motility protein A N-terminal" evidence="15">
    <location>
        <begin position="46"/>
        <end position="135"/>
    </location>
</feature>
<comment type="subcellular location">
    <subcellularLocation>
        <location evidence="1">Cell inner membrane</location>
        <topology evidence="1">Multi-pass membrane protein</topology>
    </subcellularLocation>
</comment>